<evidence type="ECO:0000256" key="1">
    <source>
        <dbReference type="SAM" id="MobiDB-lite"/>
    </source>
</evidence>
<feature type="compositionally biased region" description="Basic residues" evidence="1">
    <location>
        <begin position="31"/>
        <end position="40"/>
    </location>
</feature>
<feature type="compositionally biased region" description="Basic residues" evidence="1">
    <location>
        <begin position="449"/>
        <end position="460"/>
    </location>
</feature>
<dbReference type="Proteomes" id="UP000183809">
    <property type="component" value="Unassembled WGS sequence"/>
</dbReference>
<protein>
    <submittedName>
        <fullName evidence="2">Uncharacterized protein</fullName>
    </submittedName>
</protein>
<feature type="compositionally biased region" description="Low complexity" evidence="1">
    <location>
        <begin position="342"/>
        <end position="354"/>
    </location>
</feature>
<comment type="caution">
    <text evidence="2">The sequence shown here is derived from an EMBL/GenBank/DDBJ whole genome shotgun (WGS) entry which is preliminary data.</text>
</comment>
<dbReference type="GeneID" id="31018284"/>
<feature type="region of interest" description="Disordered" evidence="1">
    <location>
        <begin position="436"/>
        <end position="469"/>
    </location>
</feature>
<dbReference type="EMBL" id="MNUE01000061">
    <property type="protein sequence ID" value="OJD30397.1"/>
    <property type="molecule type" value="Genomic_DNA"/>
</dbReference>
<feature type="compositionally biased region" description="Low complexity" evidence="1">
    <location>
        <begin position="299"/>
        <end position="309"/>
    </location>
</feature>
<feature type="region of interest" description="Disordered" evidence="1">
    <location>
        <begin position="1"/>
        <end position="41"/>
    </location>
</feature>
<dbReference type="RefSeq" id="XP_020126657.1">
    <property type="nucleotide sequence ID" value="XM_020278023.1"/>
</dbReference>
<feature type="compositionally biased region" description="Low complexity" evidence="1">
    <location>
        <begin position="117"/>
        <end position="139"/>
    </location>
</feature>
<proteinExistence type="predicted"/>
<sequence length="469" mass="49570">MSTTPALDPDQKPRASSVFSVSTQGGDEKSRKARKGSRAKHSWEYIVVDPAEDEAPPPTATRLEKELYSSFTNNFLAGQGRRTRQAAMNASQHFHDHSGSELSLSDHSHPASESAFSTTTSNTQASPASSPAPPSALNASRKRKDSAAPTSDSARKRPKLATPAPPVTSDPASNGATAAQTQTAIEPAAAPAPAPPSSPSSHPAPAVQSAHPVHQDDTSASTTSRAPDPPAKDSAKPKSTVFDDATNKTKVSKKTDSKPSPAPDPSENRKRKSPPPPPPPEKMAPKVKKAKTGTATPDQAAKSAKAAAAQKRDSLLQADGHAQPPAPWTGTATQHRPSHANHQSAHSKAAAAAKQLQLQAQRFAYPPTRAQLADQLEEITHRGIAGGPANFSSVREYRAACAAEAAWQERDQEVVERMLDNPRVIEVLKRLRELNDEIEAERKGSKGAAKGHGKGGRKRKVSDGLMDGD</sequence>
<feature type="region of interest" description="Disordered" evidence="1">
    <location>
        <begin position="76"/>
        <end position="354"/>
    </location>
</feature>
<feature type="compositionally biased region" description="Low complexity" evidence="1">
    <location>
        <begin position="176"/>
        <end position="189"/>
    </location>
</feature>
<evidence type="ECO:0000313" key="3">
    <source>
        <dbReference type="Proteomes" id="UP000183809"/>
    </source>
</evidence>
<accession>A0A1J9RS95</accession>
<gene>
    <name evidence="2" type="ORF">BKCO1_6100054</name>
</gene>
<dbReference type="AlphaFoldDB" id="A0A1J9RS95"/>
<feature type="compositionally biased region" description="Basic and acidic residues" evidence="1">
    <location>
        <begin position="93"/>
        <end position="110"/>
    </location>
</feature>
<keyword evidence="3" id="KW-1185">Reference proteome</keyword>
<reference evidence="2 3" key="1">
    <citation type="submission" date="2016-10" db="EMBL/GenBank/DDBJ databases">
        <title>Proteomics and genomics reveal pathogen-plant mechanisms compatible with a hemibiotrophic lifestyle of Diplodia corticola.</title>
        <authorList>
            <person name="Fernandes I."/>
            <person name="De Jonge R."/>
            <person name="Van De Peer Y."/>
            <person name="Devreese B."/>
            <person name="Alves A."/>
            <person name="Esteves A.C."/>
        </authorList>
    </citation>
    <scope>NUCLEOTIDE SEQUENCE [LARGE SCALE GENOMIC DNA]</scope>
    <source>
        <strain evidence="2 3">CBS 112549</strain>
    </source>
</reference>
<evidence type="ECO:0000313" key="2">
    <source>
        <dbReference type="EMBL" id="OJD30397.1"/>
    </source>
</evidence>
<dbReference type="OrthoDB" id="3942842at2759"/>
<feature type="compositionally biased region" description="Low complexity" evidence="1">
    <location>
        <begin position="199"/>
        <end position="212"/>
    </location>
</feature>
<name>A0A1J9RS95_9PEZI</name>
<organism evidence="2 3">
    <name type="scientific">Diplodia corticola</name>
    <dbReference type="NCBI Taxonomy" id="236234"/>
    <lineage>
        <taxon>Eukaryota</taxon>
        <taxon>Fungi</taxon>
        <taxon>Dikarya</taxon>
        <taxon>Ascomycota</taxon>
        <taxon>Pezizomycotina</taxon>
        <taxon>Dothideomycetes</taxon>
        <taxon>Dothideomycetes incertae sedis</taxon>
        <taxon>Botryosphaeriales</taxon>
        <taxon>Botryosphaeriaceae</taxon>
        <taxon>Diplodia</taxon>
    </lineage>
</organism>